<dbReference type="GO" id="GO:0046872">
    <property type="term" value="F:metal ion binding"/>
    <property type="evidence" value="ECO:0007669"/>
    <property type="project" value="InterPro"/>
</dbReference>
<dbReference type="AlphaFoldDB" id="A0AAN9T406"/>
<gene>
    <name evidence="3" type="ORF">VNO78_03973</name>
</gene>
<proteinExistence type="predicted"/>
<evidence type="ECO:0000256" key="1">
    <source>
        <dbReference type="SAM" id="SignalP"/>
    </source>
</evidence>
<keyword evidence="4" id="KW-1185">Reference proteome</keyword>
<evidence type="ECO:0000313" key="3">
    <source>
        <dbReference type="EMBL" id="KAK7412509.1"/>
    </source>
</evidence>
<dbReference type="Pfam" id="PF07127">
    <property type="entry name" value="Nodulin_late"/>
    <property type="match status" value="1"/>
</dbReference>
<accession>A0AAN9T406</accession>
<dbReference type="Proteomes" id="UP001386955">
    <property type="component" value="Unassembled WGS sequence"/>
</dbReference>
<name>A0AAN9T406_PSOTE</name>
<comment type="caution">
    <text evidence="3">The sequence shown here is derived from an EMBL/GenBank/DDBJ whole genome shotgun (WGS) entry which is preliminary data.</text>
</comment>
<feature type="chain" id="PRO_5042919284" description="Late nodulin domain-containing protein" evidence="1">
    <location>
        <begin position="24"/>
        <end position="76"/>
    </location>
</feature>
<evidence type="ECO:0000313" key="4">
    <source>
        <dbReference type="Proteomes" id="UP001386955"/>
    </source>
</evidence>
<feature type="signal peptide" evidence="1">
    <location>
        <begin position="1"/>
        <end position="23"/>
    </location>
</feature>
<dbReference type="EMBL" id="JAYMYS010000001">
    <property type="protein sequence ID" value="KAK7412509.1"/>
    <property type="molecule type" value="Genomic_DNA"/>
</dbReference>
<dbReference type="InterPro" id="IPR009810">
    <property type="entry name" value="Nodulin_late_dom"/>
</dbReference>
<reference evidence="3 4" key="1">
    <citation type="submission" date="2024-01" db="EMBL/GenBank/DDBJ databases">
        <title>The genomes of 5 underutilized Papilionoideae crops provide insights into root nodulation and disease resistanc.</title>
        <authorList>
            <person name="Jiang F."/>
        </authorList>
    </citation>
    <scope>NUCLEOTIDE SEQUENCE [LARGE SCALE GENOMIC DNA]</scope>
    <source>
        <strain evidence="3">DUOXIRENSHENG_FW03</strain>
        <tissue evidence="3">Leaves</tissue>
    </source>
</reference>
<protein>
    <recommendedName>
        <fullName evidence="2">Late nodulin domain-containing protein</fullName>
    </recommendedName>
</protein>
<organism evidence="3 4">
    <name type="scientific">Psophocarpus tetragonolobus</name>
    <name type="common">Winged bean</name>
    <name type="synonym">Dolichos tetragonolobus</name>
    <dbReference type="NCBI Taxonomy" id="3891"/>
    <lineage>
        <taxon>Eukaryota</taxon>
        <taxon>Viridiplantae</taxon>
        <taxon>Streptophyta</taxon>
        <taxon>Embryophyta</taxon>
        <taxon>Tracheophyta</taxon>
        <taxon>Spermatophyta</taxon>
        <taxon>Magnoliopsida</taxon>
        <taxon>eudicotyledons</taxon>
        <taxon>Gunneridae</taxon>
        <taxon>Pentapetalae</taxon>
        <taxon>rosids</taxon>
        <taxon>fabids</taxon>
        <taxon>Fabales</taxon>
        <taxon>Fabaceae</taxon>
        <taxon>Papilionoideae</taxon>
        <taxon>50 kb inversion clade</taxon>
        <taxon>NPAAA clade</taxon>
        <taxon>indigoferoid/millettioid clade</taxon>
        <taxon>Phaseoleae</taxon>
        <taxon>Psophocarpus</taxon>
    </lineage>
</organism>
<feature type="domain" description="Late nodulin" evidence="2">
    <location>
        <begin position="9"/>
        <end position="59"/>
    </location>
</feature>
<sequence>MANGSVNQLTVFLFLFLVAYGLTQEAFAGRGDQCKVDKDCVKFCAHRPHCPVKCLDGYCLCNCASTNLHAQHNIFS</sequence>
<keyword evidence="1" id="KW-0732">Signal</keyword>
<evidence type="ECO:0000259" key="2">
    <source>
        <dbReference type="Pfam" id="PF07127"/>
    </source>
</evidence>